<dbReference type="PANTHER" id="PTHR43086">
    <property type="entry name" value="VERY-LONG-CHAIN 3-OXOOACYL-COA REDUCTASE"/>
    <property type="match status" value="1"/>
</dbReference>
<keyword evidence="2" id="KW-0560">Oxidoreductase</keyword>
<dbReference type="AlphaFoldDB" id="A0AAD2D1R5"/>
<proteinExistence type="predicted"/>
<evidence type="ECO:0000313" key="4">
    <source>
        <dbReference type="Proteomes" id="UP001295684"/>
    </source>
</evidence>
<dbReference type="Pfam" id="PF00106">
    <property type="entry name" value="adh_short"/>
    <property type="match status" value="1"/>
</dbReference>
<dbReference type="Proteomes" id="UP001295684">
    <property type="component" value="Unassembled WGS sequence"/>
</dbReference>
<dbReference type="PANTHER" id="PTHR43086:SF2">
    <property type="entry name" value="HYDROXYSTEROID DEHYDROGENASE-LIKE PROTEIN 1"/>
    <property type="match status" value="1"/>
</dbReference>
<dbReference type="EMBL" id="CAMPGE010018175">
    <property type="protein sequence ID" value="CAI2376613.1"/>
    <property type="molecule type" value="Genomic_DNA"/>
</dbReference>
<dbReference type="InterPro" id="IPR036291">
    <property type="entry name" value="NAD(P)-bd_dom_sf"/>
</dbReference>
<comment type="caution">
    <text evidence="3">The sequence shown here is derived from an EMBL/GenBank/DDBJ whole genome shotgun (WGS) entry which is preliminary data.</text>
</comment>
<dbReference type="InterPro" id="IPR002347">
    <property type="entry name" value="SDR_fam"/>
</dbReference>
<dbReference type="Gene3D" id="3.40.50.720">
    <property type="entry name" value="NAD(P)-binding Rossmann-like Domain"/>
    <property type="match status" value="1"/>
</dbReference>
<evidence type="ECO:0000313" key="3">
    <source>
        <dbReference type="EMBL" id="CAI2376613.1"/>
    </source>
</evidence>
<sequence length="97" mass="10839">MVGSAMLTRMFINGFLKRTPRAAIINVSSLITVVPAPYIKEYSATKQFLTLLSYYLQDNYGDKIDIQDLNPAVMTTNLNNHRTGPDTIAPEHYVTSS</sequence>
<evidence type="ECO:0000256" key="2">
    <source>
        <dbReference type="ARBA" id="ARBA00023002"/>
    </source>
</evidence>
<dbReference type="GO" id="GO:0005783">
    <property type="term" value="C:endoplasmic reticulum"/>
    <property type="evidence" value="ECO:0007669"/>
    <property type="project" value="TreeGrafter"/>
</dbReference>
<gene>
    <name evidence="3" type="ORF">ECRASSUSDP1_LOCUS17983</name>
</gene>
<dbReference type="SUPFAM" id="SSF51735">
    <property type="entry name" value="NAD(P)-binding Rossmann-fold domains"/>
    <property type="match status" value="1"/>
</dbReference>
<keyword evidence="4" id="KW-1185">Reference proteome</keyword>
<protein>
    <submittedName>
        <fullName evidence="3">Uncharacterized protein</fullName>
    </submittedName>
</protein>
<dbReference type="GO" id="GO:0016491">
    <property type="term" value="F:oxidoreductase activity"/>
    <property type="evidence" value="ECO:0007669"/>
    <property type="project" value="UniProtKB-KW"/>
</dbReference>
<dbReference type="GO" id="GO:0030497">
    <property type="term" value="P:fatty acid elongation"/>
    <property type="evidence" value="ECO:0007669"/>
    <property type="project" value="TreeGrafter"/>
</dbReference>
<organism evidence="3 4">
    <name type="scientific">Euplotes crassus</name>
    <dbReference type="NCBI Taxonomy" id="5936"/>
    <lineage>
        <taxon>Eukaryota</taxon>
        <taxon>Sar</taxon>
        <taxon>Alveolata</taxon>
        <taxon>Ciliophora</taxon>
        <taxon>Intramacronucleata</taxon>
        <taxon>Spirotrichea</taxon>
        <taxon>Hypotrichia</taxon>
        <taxon>Euplotida</taxon>
        <taxon>Euplotidae</taxon>
        <taxon>Moneuplotes</taxon>
    </lineage>
</organism>
<evidence type="ECO:0000256" key="1">
    <source>
        <dbReference type="ARBA" id="ARBA00022857"/>
    </source>
</evidence>
<keyword evidence="1" id="KW-0521">NADP</keyword>
<reference evidence="3" key="1">
    <citation type="submission" date="2023-07" db="EMBL/GenBank/DDBJ databases">
        <authorList>
            <consortium name="AG Swart"/>
            <person name="Singh M."/>
            <person name="Singh A."/>
            <person name="Seah K."/>
            <person name="Emmerich C."/>
        </authorList>
    </citation>
    <scope>NUCLEOTIDE SEQUENCE</scope>
    <source>
        <strain evidence="3">DP1</strain>
    </source>
</reference>
<name>A0AAD2D1R5_EUPCR</name>
<accession>A0AAD2D1R5</accession>